<evidence type="ECO:0000256" key="5">
    <source>
        <dbReference type="ARBA" id="ARBA00023315"/>
    </source>
</evidence>
<evidence type="ECO:0000313" key="9">
    <source>
        <dbReference type="Proteomes" id="UP000199412"/>
    </source>
</evidence>
<dbReference type="SMART" id="SM00563">
    <property type="entry name" value="PlsC"/>
    <property type="match status" value="1"/>
</dbReference>
<protein>
    <submittedName>
        <fullName evidence="8">1-acyl-sn-glycerol-3-phosphate acyltransferase</fullName>
    </submittedName>
</protein>
<keyword evidence="9" id="KW-1185">Reference proteome</keyword>
<comment type="pathway">
    <text evidence="1">Lipid metabolism.</text>
</comment>
<proteinExistence type="predicted"/>
<evidence type="ECO:0000256" key="2">
    <source>
        <dbReference type="ARBA" id="ARBA00022516"/>
    </source>
</evidence>
<gene>
    <name evidence="8" type="ORF">SAMN05421720_10912</name>
</gene>
<dbReference type="Pfam" id="PF01553">
    <property type="entry name" value="Acyltransferase"/>
    <property type="match status" value="1"/>
</dbReference>
<keyword evidence="2" id="KW-0444">Lipid biosynthesis</keyword>
<dbReference type="InterPro" id="IPR002123">
    <property type="entry name" value="Plipid/glycerol_acylTrfase"/>
</dbReference>
<dbReference type="EMBL" id="FNAP01000009">
    <property type="protein sequence ID" value="SDE61343.1"/>
    <property type="molecule type" value="Genomic_DNA"/>
</dbReference>
<sequence>MSGMTSSLRALLRLTLFLVWTVAVVPPYALMLGLRLHGPCRSMAVFYWRVSTRLIGLRVQVRRGVFTRARPLLILSNHTSYLDIVVLGALVDTCFVAKSEVGTWPGFGLLARLGRTVFVQRKRASTGKGRDEIAHRLAAGEPLVLFPEGTSNDGNRVLPFKSALLAVAEPGHGRRRGSQESADATAALTVQPVSLAYTRLDGIPIGRVWRPYYAWYGDMDLAPHLWTVLGLGTVTAEVIIHDPIEAGAFASRKALTRHCQSSVSSGVSELLSGREGSSGTPSREETDHDKDTGQP</sequence>
<evidence type="ECO:0000256" key="3">
    <source>
        <dbReference type="ARBA" id="ARBA00022679"/>
    </source>
</evidence>
<dbReference type="GO" id="GO:0003841">
    <property type="term" value="F:1-acylglycerol-3-phosphate O-acyltransferase activity"/>
    <property type="evidence" value="ECO:0007669"/>
    <property type="project" value="TreeGrafter"/>
</dbReference>
<evidence type="ECO:0000256" key="1">
    <source>
        <dbReference type="ARBA" id="ARBA00005189"/>
    </source>
</evidence>
<dbReference type="AlphaFoldDB" id="A0A1G7ECF6"/>
<evidence type="ECO:0000256" key="4">
    <source>
        <dbReference type="ARBA" id="ARBA00023098"/>
    </source>
</evidence>
<keyword evidence="3 8" id="KW-0808">Transferase</keyword>
<feature type="domain" description="Phospholipid/glycerol acyltransferase" evidence="7">
    <location>
        <begin position="72"/>
        <end position="198"/>
    </location>
</feature>
<dbReference type="GO" id="GO:0006654">
    <property type="term" value="P:phosphatidic acid biosynthetic process"/>
    <property type="evidence" value="ECO:0007669"/>
    <property type="project" value="TreeGrafter"/>
</dbReference>
<feature type="compositionally biased region" description="Low complexity" evidence="6">
    <location>
        <begin position="263"/>
        <end position="279"/>
    </location>
</feature>
<evidence type="ECO:0000259" key="7">
    <source>
        <dbReference type="SMART" id="SM00563"/>
    </source>
</evidence>
<dbReference type="STRING" id="69960.SAMN05421720_10912"/>
<reference evidence="8 9" key="1">
    <citation type="submission" date="2016-10" db="EMBL/GenBank/DDBJ databases">
        <authorList>
            <person name="de Groot N.N."/>
        </authorList>
    </citation>
    <scope>NUCLEOTIDE SEQUENCE [LARGE SCALE GENOMIC DNA]</scope>
    <source>
        <strain evidence="8 9">ATCC 700224</strain>
    </source>
</reference>
<keyword evidence="4" id="KW-0443">Lipid metabolism</keyword>
<dbReference type="CDD" id="cd07989">
    <property type="entry name" value="LPLAT_AGPAT-like"/>
    <property type="match status" value="1"/>
</dbReference>
<accession>A0A1G7ECF6</accession>
<keyword evidence="5 8" id="KW-0012">Acyltransferase</keyword>
<name>A0A1G7ECF6_9PROT</name>
<evidence type="ECO:0000313" key="8">
    <source>
        <dbReference type="EMBL" id="SDE61343.1"/>
    </source>
</evidence>
<organism evidence="8 9">
    <name type="scientific">Rhodospira trueperi</name>
    <dbReference type="NCBI Taxonomy" id="69960"/>
    <lineage>
        <taxon>Bacteria</taxon>
        <taxon>Pseudomonadati</taxon>
        <taxon>Pseudomonadota</taxon>
        <taxon>Alphaproteobacteria</taxon>
        <taxon>Rhodospirillales</taxon>
        <taxon>Rhodospirillaceae</taxon>
        <taxon>Rhodospira</taxon>
    </lineage>
</organism>
<dbReference type="PANTHER" id="PTHR10434:SF64">
    <property type="entry name" value="1-ACYL-SN-GLYCEROL-3-PHOSPHATE ACYLTRANSFERASE-RELATED"/>
    <property type="match status" value="1"/>
</dbReference>
<dbReference type="Proteomes" id="UP000199412">
    <property type="component" value="Unassembled WGS sequence"/>
</dbReference>
<feature type="compositionally biased region" description="Basic and acidic residues" evidence="6">
    <location>
        <begin position="282"/>
        <end position="295"/>
    </location>
</feature>
<feature type="region of interest" description="Disordered" evidence="6">
    <location>
        <begin position="263"/>
        <end position="295"/>
    </location>
</feature>
<dbReference type="SUPFAM" id="SSF69593">
    <property type="entry name" value="Glycerol-3-phosphate (1)-acyltransferase"/>
    <property type="match status" value="1"/>
</dbReference>
<dbReference type="PANTHER" id="PTHR10434">
    <property type="entry name" value="1-ACYL-SN-GLYCEROL-3-PHOSPHATE ACYLTRANSFERASE"/>
    <property type="match status" value="1"/>
</dbReference>
<evidence type="ECO:0000256" key="6">
    <source>
        <dbReference type="SAM" id="MobiDB-lite"/>
    </source>
</evidence>